<evidence type="ECO:0000313" key="1">
    <source>
        <dbReference type="EMBL" id="EMD88046.1"/>
    </source>
</evidence>
<dbReference type="OrthoDB" id="10303749at2759"/>
<sequence>MPPWNRTRHSADVTTYSSPSLGCACRVRQTMSRYRMDTAHALLLSSRYNRP</sequence>
<keyword evidence="2" id="KW-1185">Reference proteome</keyword>
<dbReference type="HOGENOM" id="CLU_3129635_0_0_1"/>
<reference evidence="2" key="2">
    <citation type="journal article" date="2013" name="PLoS Genet.">
        <title>Comparative genome structure, secondary metabolite, and effector coding capacity across Cochliobolus pathogens.</title>
        <authorList>
            <person name="Condon B.J."/>
            <person name="Leng Y."/>
            <person name="Wu D."/>
            <person name="Bushley K.E."/>
            <person name="Ohm R.A."/>
            <person name="Otillar R."/>
            <person name="Martin J."/>
            <person name="Schackwitz W."/>
            <person name="Grimwood J."/>
            <person name="MohdZainudin N."/>
            <person name="Xue C."/>
            <person name="Wang R."/>
            <person name="Manning V.A."/>
            <person name="Dhillon B."/>
            <person name="Tu Z.J."/>
            <person name="Steffenson B.J."/>
            <person name="Salamov A."/>
            <person name="Sun H."/>
            <person name="Lowry S."/>
            <person name="LaButti K."/>
            <person name="Han J."/>
            <person name="Copeland A."/>
            <person name="Lindquist E."/>
            <person name="Barry K."/>
            <person name="Schmutz J."/>
            <person name="Baker S.E."/>
            <person name="Ciuffetti L.M."/>
            <person name="Grigoriev I.V."/>
            <person name="Zhong S."/>
            <person name="Turgeon B.G."/>
        </authorList>
    </citation>
    <scope>NUCLEOTIDE SEQUENCE [LARGE SCALE GENOMIC DNA]</scope>
    <source>
        <strain evidence="2">C5 / ATCC 48332 / race O</strain>
    </source>
</reference>
<evidence type="ECO:0000313" key="2">
    <source>
        <dbReference type="Proteomes" id="UP000016936"/>
    </source>
</evidence>
<proteinExistence type="predicted"/>
<dbReference type="Proteomes" id="UP000016936">
    <property type="component" value="Unassembled WGS sequence"/>
</dbReference>
<accession>M2U1X9</accession>
<name>M2U1X9_COCH5</name>
<dbReference type="AlphaFoldDB" id="M2U1X9"/>
<gene>
    <name evidence="1" type="ORF">COCHEDRAFT_1023295</name>
</gene>
<dbReference type="PROSITE" id="PS51257">
    <property type="entry name" value="PROKAR_LIPOPROTEIN"/>
    <property type="match status" value="1"/>
</dbReference>
<reference evidence="1 2" key="1">
    <citation type="journal article" date="2012" name="PLoS Pathog.">
        <title>Diverse lifestyles and strategies of plant pathogenesis encoded in the genomes of eighteen Dothideomycetes fungi.</title>
        <authorList>
            <person name="Ohm R.A."/>
            <person name="Feau N."/>
            <person name="Henrissat B."/>
            <person name="Schoch C.L."/>
            <person name="Horwitz B.A."/>
            <person name="Barry K.W."/>
            <person name="Condon B.J."/>
            <person name="Copeland A.C."/>
            <person name="Dhillon B."/>
            <person name="Glaser F."/>
            <person name="Hesse C.N."/>
            <person name="Kosti I."/>
            <person name="LaButti K."/>
            <person name="Lindquist E.A."/>
            <person name="Lucas S."/>
            <person name="Salamov A.A."/>
            <person name="Bradshaw R.E."/>
            <person name="Ciuffetti L."/>
            <person name="Hamelin R.C."/>
            <person name="Kema G.H.J."/>
            <person name="Lawrence C."/>
            <person name="Scott J.A."/>
            <person name="Spatafora J.W."/>
            <person name="Turgeon B.G."/>
            <person name="de Wit P.J.G.M."/>
            <person name="Zhong S."/>
            <person name="Goodwin S.B."/>
            <person name="Grigoriev I.V."/>
        </authorList>
    </citation>
    <scope>NUCLEOTIDE SEQUENCE [LARGE SCALE GENOMIC DNA]</scope>
    <source>
        <strain evidence="2">C5 / ATCC 48332 / race O</strain>
    </source>
</reference>
<protein>
    <submittedName>
        <fullName evidence="1">Uncharacterized protein</fullName>
    </submittedName>
</protein>
<dbReference type="EMBL" id="KB445581">
    <property type="protein sequence ID" value="EMD88046.1"/>
    <property type="molecule type" value="Genomic_DNA"/>
</dbReference>
<organism evidence="1 2">
    <name type="scientific">Cochliobolus heterostrophus (strain C5 / ATCC 48332 / race O)</name>
    <name type="common">Southern corn leaf blight fungus</name>
    <name type="synonym">Bipolaris maydis</name>
    <dbReference type="NCBI Taxonomy" id="701091"/>
    <lineage>
        <taxon>Eukaryota</taxon>
        <taxon>Fungi</taxon>
        <taxon>Dikarya</taxon>
        <taxon>Ascomycota</taxon>
        <taxon>Pezizomycotina</taxon>
        <taxon>Dothideomycetes</taxon>
        <taxon>Pleosporomycetidae</taxon>
        <taxon>Pleosporales</taxon>
        <taxon>Pleosporineae</taxon>
        <taxon>Pleosporaceae</taxon>
        <taxon>Bipolaris</taxon>
    </lineage>
</organism>